<evidence type="ECO:0000313" key="3">
    <source>
        <dbReference type="EMBL" id="SEJ89480.1"/>
    </source>
</evidence>
<dbReference type="GO" id="GO:0055085">
    <property type="term" value="P:transmembrane transport"/>
    <property type="evidence" value="ECO:0007669"/>
    <property type="project" value="InterPro"/>
</dbReference>
<keyword evidence="1 2" id="KW-0732">Signal</keyword>
<protein>
    <submittedName>
        <fullName evidence="3">TRAP-type C4-dicarboxylate transport system, substrate-binding protein</fullName>
    </submittedName>
</protein>
<dbReference type="InterPro" id="IPR038404">
    <property type="entry name" value="TRAP_DctP_sf"/>
</dbReference>
<evidence type="ECO:0000313" key="4">
    <source>
        <dbReference type="Proteomes" id="UP000242930"/>
    </source>
</evidence>
<feature type="signal peptide" evidence="2">
    <location>
        <begin position="1"/>
        <end position="26"/>
    </location>
</feature>
<sequence length="327" mass="35276">MALFNKALTAAALAVAGILGSAAVQAENLRLAHIVPPSHVWHQIAERFSAQLDKESAGRFATRISPQAKLGRDPQLIKLLQSGGIQFAILTAGDLSNRSESMQAWFLPYTFTDVAHAGAAARTPAAREMLQQLDGHGMVGLGYAFAGMRHVLSTKPVRSPADLHNKKIRSFPNEIYSDWWQANGAAPTALPLSEVSPSLTTNLLDAVDVDLDVVVGLKFYQQAGNLALTNHMAFPGVMVVSKKWWERQSSEDRELIGRVFAEAEAWGIQKQVEAEAANLKTLKDAGVNVEEIALAPFQSVGKDIAAKYTARNPTIKAFAEQAAALAN</sequence>
<evidence type="ECO:0000256" key="2">
    <source>
        <dbReference type="SAM" id="SignalP"/>
    </source>
</evidence>
<gene>
    <name evidence="3" type="ORF">SAMN05216201_1262</name>
</gene>
<dbReference type="AlphaFoldDB" id="A0A1H7CRX9"/>
<dbReference type="CDD" id="cd13603">
    <property type="entry name" value="PBP2_TRAP_Siap_TeaA_like"/>
    <property type="match status" value="1"/>
</dbReference>
<dbReference type="Gene3D" id="3.40.190.170">
    <property type="entry name" value="Bacterial extracellular solute-binding protein, family 7"/>
    <property type="match status" value="1"/>
</dbReference>
<dbReference type="GO" id="GO:0030246">
    <property type="term" value="F:carbohydrate binding"/>
    <property type="evidence" value="ECO:0007669"/>
    <property type="project" value="TreeGrafter"/>
</dbReference>
<dbReference type="InterPro" id="IPR018389">
    <property type="entry name" value="DctP_fam"/>
</dbReference>
<reference evidence="4" key="1">
    <citation type="submission" date="2016-10" db="EMBL/GenBank/DDBJ databases">
        <authorList>
            <person name="Varghese N."/>
            <person name="Submissions S."/>
        </authorList>
    </citation>
    <scope>NUCLEOTIDE SEQUENCE [LARGE SCALE GENOMIC DNA]</scope>
    <source>
        <strain evidence="4">LMG 25967</strain>
    </source>
</reference>
<dbReference type="RefSeq" id="WP_090313611.1">
    <property type="nucleotide sequence ID" value="NZ_FNZE01000026.1"/>
</dbReference>
<proteinExistence type="predicted"/>
<keyword evidence="4" id="KW-1185">Reference proteome</keyword>
<dbReference type="OrthoDB" id="6073716at2"/>
<dbReference type="PANTHER" id="PTHR33376:SF2">
    <property type="entry name" value="DICARBOXYLATE-BINDING PERIPLASMIC PROTEIN"/>
    <property type="match status" value="1"/>
</dbReference>
<dbReference type="NCBIfam" id="NF037995">
    <property type="entry name" value="TRAP_S1"/>
    <property type="match status" value="1"/>
</dbReference>
<name>A0A1H7CRX9_9PSED</name>
<accession>A0A1H7CRX9</accession>
<evidence type="ECO:0000256" key="1">
    <source>
        <dbReference type="ARBA" id="ARBA00022729"/>
    </source>
</evidence>
<dbReference type="Proteomes" id="UP000242930">
    <property type="component" value="Unassembled WGS sequence"/>
</dbReference>
<feature type="chain" id="PRO_5017325223" evidence="2">
    <location>
        <begin position="27"/>
        <end position="327"/>
    </location>
</feature>
<dbReference type="STRING" id="915471.SAMN05216201_1262"/>
<dbReference type="PANTHER" id="PTHR33376">
    <property type="match status" value="1"/>
</dbReference>
<dbReference type="EMBL" id="FNZE01000026">
    <property type="protein sequence ID" value="SEJ89480.1"/>
    <property type="molecule type" value="Genomic_DNA"/>
</dbReference>
<organism evidence="3 4">
    <name type="scientific">Pseudomonas linyingensis</name>
    <dbReference type="NCBI Taxonomy" id="915471"/>
    <lineage>
        <taxon>Bacteria</taxon>
        <taxon>Pseudomonadati</taxon>
        <taxon>Pseudomonadota</taxon>
        <taxon>Gammaproteobacteria</taxon>
        <taxon>Pseudomonadales</taxon>
        <taxon>Pseudomonadaceae</taxon>
        <taxon>Pseudomonas</taxon>
    </lineage>
</organism>
<dbReference type="Pfam" id="PF03480">
    <property type="entry name" value="DctP"/>
    <property type="match status" value="1"/>
</dbReference>